<dbReference type="Pfam" id="PF05721">
    <property type="entry name" value="PhyH"/>
    <property type="match status" value="1"/>
</dbReference>
<keyword evidence="3" id="KW-1185">Reference proteome</keyword>
<name>A0AAD2CGC5_9STRA</name>
<comment type="caution">
    <text evidence="2">The sequence shown here is derived from an EMBL/GenBank/DDBJ whole genome shotgun (WGS) entry which is preliminary data.</text>
</comment>
<sequence length="379" mass="42790">MSLESQKSLSEVSSAFSDEFYEMLQSESKMTALQERLQTHGYTSNTGGNENSDEVSLSTLIPILSDEMRQVLIQTLPDLFAGTFETNVYPDEWHWRAGISRPDATREMCNSWKSSRTIASVVLNENLGKFIADVMQWDSVRIAQDDIVWKPPQPITTQLDYIPQGRRIDTVGFHQDSAYISKQFTPYDNNSVTLWIALDDADQNNGCLEYAVGSHQWQPILHKREGNDEESSDMSSFHGSDEKSYKSAIDKAYAIASAKNNADDLPAQLTKNIQAAPVSAGHAVLHHQDTWHGSGPNTSDTRHRRALVVHFLRGDVTFVEDDHSTATPPLPFGNASYIYGRYKRFNSVEVDETYFPIIYSKNGCDQKRTEWLDDYVTIV</sequence>
<evidence type="ECO:0000313" key="3">
    <source>
        <dbReference type="Proteomes" id="UP001295423"/>
    </source>
</evidence>
<comment type="cofactor">
    <cofactor evidence="1">
        <name>Fe cation</name>
        <dbReference type="ChEBI" id="CHEBI:24875"/>
    </cofactor>
</comment>
<dbReference type="PANTHER" id="PTHR20883:SF46">
    <property type="entry name" value="PHYTANOYL-COA HYDROXYLASE"/>
    <property type="match status" value="1"/>
</dbReference>
<dbReference type="Gene3D" id="2.60.120.620">
    <property type="entry name" value="q2cbj1_9rhob like domain"/>
    <property type="match status" value="1"/>
</dbReference>
<dbReference type="InterPro" id="IPR008775">
    <property type="entry name" value="Phytyl_CoA_dOase-like"/>
</dbReference>
<dbReference type="PANTHER" id="PTHR20883">
    <property type="entry name" value="PHYTANOYL-COA DIOXYGENASE DOMAIN CONTAINING 1"/>
    <property type="match status" value="1"/>
</dbReference>
<evidence type="ECO:0008006" key="4">
    <source>
        <dbReference type="Google" id="ProtNLM"/>
    </source>
</evidence>
<dbReference type="EMBL" id="CAKOGP040000236">
    <property type="protein sequence ID" value="CAJ1933041.1"/>
    <property type="molecule type" value="Genomic_DNA"/>
</dbReference>
<evidence type="ECO:0000256" key="1">
    <source>
        <dbReference type="ARBA" id="ARBA00001962"/>
    </source>
</evidence>
<evidence type="ECO:0000313" key="2">
    <source>
        <dbReference type="EMBL" id="CAJ1933041.1"/>
    </source>
</evidence>
<gene>
    <name evidence="2" type="ORF">CYCCA115_LOCUS3133</name>
</gene>
<proteinExistence type="predicted"/>
<dbReference type="SUPFAM" id="SSF51197">
    <property type="entry name" value="Clavaminate synthase-like"/>
    <property type="match status" value="1"/>
</dbReference>
<dbReference type="Proteomes" id="UP001295423">
    <property type="component" value="Unassembled WGS sequence"/>
</dbReference>
<accession>A0AAD2CGC5</accession>
<organism evidence="2 3">
    <name type="scientific">Cylindrotheca closterium</name>
    <dbReference type="NCBI Taxonomy" id="2856"/>
    <lineage>
        <taxon>Eukaryota</taxon>
        <taxon>Sar</taxon>
        <taxon>Stramenopiles</taxon>
        <taxon>Ochrophyta</taxon>
        <taxon>Bacillariophyta</taxon>
        <taxon>Bacillariophyceae</taxon>
        <taxon>Bacillariophycidae</taxon>
        <taxon>Bacillariales</taxon>
        <taxon>Bacillariaceae</taxon>
        <taxon>Cylindrotheca</taxon>
    </lineage>
</organism>
<protein>
    <recommendedName>
        <fullName evidence="4">Phytanoyl-CoA dioxygenase family protein</fullName>
    </recommendedName>
</protein>
<reference evidence="2" key="1">
    <citation type="submission" date="2023-08" db="EMBL/GenBank/DDBJ databases">
        <authorList>
            <person name="Audoor S."/>
            <person name="Bilcke G."/>
        </authorList>
    </citation>
    <scope>NUCLEOTIDE SEQUENCE</scope>
</reference>
<dbReference type="AlphaFoldDB" id="A0AAD2CGC5"/>